<reference evidence="12" key="1">
    <citation type="submission" date="2017-09" db="EMBL/GenBank/DDBJ databases">
        <title>Depth-based differentiation of microbial function through sediment-hosted aquifers and enrichment of novel symbionts in the deep terrestrial subsurface.</title>
        <authorList>
            <person name="Probst A.J."/>
            <person name="Ladd B."/>
            <person name="Jarett J.K."/>
            <person name="Geller-Mcgrath D.E."/>
            <person name="Sieber C.M.K."/>
            <person name="Emerson J.B."/>
            <person name="Anantharaman K."/>
            <person name="Thomas B.C."/>
            <person name="Malmstrom R."/>
            <person name="Stieglmeier M."/>
            <person name="Klingl A."/>
            <person name="Woyke T."/>
            <person name="Ryan C.M."/>
            <person name="Banfield J.F."/>
        </authorList>
    </citation>
    <scope>NUCLEOTIDE SEQUENCE [LARGE SCALE GENOMIC DNA]</scope>
</reference>
<dbReference type="GO" id="GO:0003924">
    <property type="term" value="F:GTPase activity"/>
    <property type="evidence" value="ECO:0007669"/>
    <property type="project" value="UniProtKB-UniRule"/>
</dbReference>
<keyword evidence="6" id="KW-0472">Membrane</keyword>
<keyword evidence="6" id="KW-1003">Cell membrane</keyword>
<dbReference type="PANTHER" id="PTHR42698">
    <property type="entry name" value="GTPASE ERA"/>
    <property type="match status" value="1"/>
</dbReference>
<comment type="caution">
    <text evidence="11">The sequence shown here is derived from an EMBL/GenBank/DDBJ whole genome shotgun (WGS) entry which is preliminary data.</text>
</comment>
<evidence type="ECO:0000256" key="6">
    <source>
        <dbReference type="HAMAP-Rule" id="MF_00367"/>
    </source>
</evidence>
<sequence>MKNTSIFKSGFAVLIGRSNVGKSTLLNSLVGTKVAITTPKAQTTRRPIQGIIHKPQGQIIFVDTPGIFKQSRDQLSKKLFSYVKESLKDIDVVVYVVDPTRDIGAEEKYILDLVKHLGTKKIFVINKMDEKQKPYLEFYREMGRSFENVIELSAKTRENLNLLLETIFNDLPEGEPFYPEGQFTSLRHEEWLAELVREKLFLRLRQEVPYSVHVVVDETQTRENGTVYIKARVLTTDDRYKSMIIGKGGRGIKEIGQSTRKELETVMQQSVFLDLSVEVNPHWVEQFL</sequence>
<dbReference type="GO" id="GO:0043024">
    <property type="term" value="F:ribosomal small subunit binding"/>
    <property type="evidence" value="ECO:0007669"/>
    <property type="project" value="TreeGrafter"/>
</dbReference>
<keyword evidence="6" id="KW-0699">rRNA-binding</keyword>
<organism evidence="11 12">
    <name type="scientific">Candidatus Uhrbacteria bacterium CG_4_9_14_3_um_filter_36_7</name>
    <dbReference type="NCBI Taxonomy" id="1975033"/>
    <lineage>
        <taxon>Bacteria</taxon>
        <taxon>Candidatus Uhriibacteriota</taxon>
    </lineage>
</organism>
<feature type="region of interest" description="G2" evidence="7">
    <location>
        <begin position="42"/>
        <end position="46"/>
    </location>
</feature>
<dbReference type="HAMAP" id="MF_00367">
    <property type="entry name" value="GTPase_Era"/>
    <property type="match status" value="1"/>
</dbReference>
<keyword evidence="4 6" id="KW-0694">RNA-binding</keyword>
<evidence type="ECO:0000256" key="5">
    <source>
        <dbReference type="ARBA" id="ARBA00023134"/>
    </source>
</evidence>
<evidence type="ECO:0000313" key="11">
    <source>
        <dbReference type="EMBL" id="PJA47531.1"/>
    </source>
</evidence>
<dbReference type="PANTHER" id="PTHR42698:SF1">
    <property type="entry name" value="GTPASE ERA, MITOCHONDRIAL"/>
    <property type="match status" value="1"/>
</dbReference>
<dbReference type="GO" id="GO:0005886">
    <property type="term" value="C:plasma membrane"/>
    <property type="evidence" value="ECO:0007669"/>
    <property type="project" value="UniProtKB-SubCell"/>
</dbReference>
<dbReference type="InterPro" id="IPR006073">
    <property type="entry name" value="GTP-bd"/>
</dbReference>
<evidence type="ECO:0000256" key="2">
    <source>
        <dbReference type="ARBA" id="ARBA00020484"/>
    </source>
</evidence>
<dbReference type="GO" id="GO:0000028">
    <property type="term" value="P:ribosomal small subunit assembly"/>
    <property type="evidence" value="ECO:0007669"/>
    <property type="project" value="TreeGrafter"/>
</dbReference>
<evidence type="ECO:0000313" key="12">
    <source>
        <dbReference type="Proteomes" id="UP000229749"/>
    </source>
</evidence>
<feature type="region of interest" description="G4" evidence="7">
    <location>
        <begin position="126"/>
        <end position="129"/>
    </location>
</feature>
<feature type="binding site" evidence="6">
    <location>
        <begin position="126"/>
        <end position="129"/>
    </location>
    <ligand>
        <name>GTP</name>
        <dbReference type="ChEBI" id="CHEBI:37565"/>
    </ligand>
</feature>
<proteinExistence type="inferred from homology"/>
<evidence type="ECO:0000256" key="4">
    <source>
        <dbReference type="ARBA" id="ARBA00022884"/>
    </source>
</evidence>
<dbReference type="InterPro" id="IPR030388">
    <property type="entry name" value="G_ERA_dom"/>
</dbReference>
<dbReference type="InterPro" id="IPR015946">
    <property type="entry name" value="KH_dom-like_a/b"/>
</dbReference>
<dbReference type="InterPro" id="IPR005225">
    <property type="entry name" value="Small_GTP-bd"/>
</dbReference>
<dbReference type="InterPro" id="IPR009019">
    <property type="entry name" value="KH_sf_prok-type"/>
</dbReference>
<feature type="domain" description="KH type-2" evidence="9">
    <location>
        <begin position="204"/>
        <end position="281"/>
    </location>
</feature>
<dbReference type="SUPFAM" id="SSF54814">
    <property type="entry name" value="Prokaryotic type KH domain (KH-domain type II)"/>
    <property type="match status" value="1"/>
</dbReference>
<feature type="binding site" evidence="6">
    <location>
        <begin position="63"/>
        <end position="67"/>
    </location>
    <ligand>
        <name>GTP</name>
        <dbReference type="ChEBI" id="CHEBI:37565"/>
    </ligand>
</feature>
<keyword evidence="6" id="KW-0963">Cytoplasm</keyword>
<dbReference type="Proteomes" id="UP000229749">
    <property type="component" value="Unassembled WGS sequence"/>
</dbReference>
<feature type="region of interest" description="G5" evidence="7">
    <location>
        <begin position="152"/>
        <end position="154"/>
    </location>
</feature>
<gene>
    <name evidence="6" type="primary">era</name>
    <name evidence="11" type="ORF">CO172_00900</name>
</gene>
<dbReference type="InterPro" id="IPR027417">
    <property type="entry name" value="P-loop_NTPase"/>
</dbReference>
<keyword evidence="5 6" id="KW-0342">GTP-binding</keyword>
<dbReference type="PROSITE" id="PS51713">
    <property type="entry name" value="G_ERA"/>
    <property type="match status" value="1"/>
</dbReference>
<comment type="function">
    <text evidence="6">An essential GTPase that binds both GDP and GTP, with rapid nucleotide exchange. Plays a role in 16S rRNA processing and 30S ribosomal subunit biogenesis and possibly also in cell cycle regulation and energy metabolism.</text>
</comment>
<dbReference type="GO" id="GO:0070181">
    <property type="term" value="F:small ribosomal subunit rRNA binding"/>
    <property type="evidence" value="ECO:0007669"/>
    <property type="project" value="UniProtKB-UniRule"/>
</dbReference>
<dbReference type="GO" id="GO:0005829">
    <property type="term" value="C:cytosol"/>
    <property type="evidence" value="ECO:0007669"/>
    <property type="project" value="TreeGrafter"/>
</dbReference>
<comment type="caution">
    <text evidence="6">Lacks conserved residue(s) required for the propagation of feature annotation.</text>
</comment>
<dbReference type="NCBIfam" id="TIGR00231">
    <property type="entry name" value="small_GTP"/>
    <property type="match status" value="1"/>
</dbReference>
<dbReference type="SUPFAM" id="SSF52540">
    <property type="entry name" value="P-loop containing nucleoside triphosphate hydrolases"/>
    <property type="match status" value="1"/>
</dbReference>
<evidence type="ECO:0000259" key="9">
    <source>
        <dbReference type="PROSITE" id="PS50823"/>
    </source>
</evidence>
<comment type="similarity">
    <text evidence="1 6 7 8">Belongs to the TRAFAC class TrmE-Era-EngA-EngB-Septin-like GTPase superfamily. Era GTPase family.</text>
</comment>
<dbReference type="Gene3D" id="3.40.50.300">
    <property type="entry name" value="P-loop containing nucleotide triphosphate hydrolases"/>
    <property type="match status" value="1"/>
</dbReference>
<feature type="region of interest" description="G1" evidence="7">
    <location>
        <begin position="16"/>
        <end position="23"/>
    </location>
</feature>
<feature type="region of interest" description="G3" evidence="7">
    <location>
        <begin position="63"/>
        <end position="66"/>
    </location>
</feature>
<dbReference type="Pfam" id="PF01926">
    <property type="entry name" value="MMR_HSR1"/>
    <property type="match status" value="1"/>
</dbReference>
<dbReference type="CDD" id="cd04163">
    <property type="entry name" value="Era"/>
    <property type="match status" value="1"/>
</dbReference>
<keyword evidence="3 6" id="KW-0547">Nucleotide-binding</keyword>
<dbReference type="PROSITE" id="PS50823">
    <property type="entry name" value="KH_TYPE_2"/>
    <property type="match status" value="1"/>
</dbReference>
<dbReference type="GO" id="GO:0005525">
    <property type="term" value="F:GTP binding"/>
    <property type="evidence" value="ECO:0007669"/>
    <property type="project" value="UniProtKB-UniRule"/>
</dbReference>
<evidence type="ECO:0000259" key="10">
    <source>
        <dbReference type="PROSITE" id="PS51713"/>
    </source>
</evidence>
<feature type="domain" description="Era-type G" evidence="10">
    <location>
        <begin position="8"/>
        <end position="173"/>
    </location>
</feature>
<protein>
    <recommendedName>
        <fullName evidence="2 6">GTPase Era</fullName>
    </recommendedName>
</protein>
<evidence type="ECO:0000256" key="8">
    <source>
        <dbReference type="RuleBase" id="RU003761"/>
    </source>
</evidence>
<dbReference type="CDD" id="cd22534">
    <property type="entry name" value="KH-II_Era"/>
    <property type="match status" value="1"/>
</dbReference>
<dbReference type="AlphaFoldDB" id="A0A2M7XI06"/>
<dbReference type="NCBIfam" id="TIGR00436">
    <property type="entry name" value="era"/>
    <property type="match status" value="1"/>
</dbReference>
<evidence type="ECO:0000256" key="3">
    <source>
        <dbReference type="ARBA" id="ARBA00022741"/>
    </source>
</evidence>
<keyword evidence="6" id="KW-0690">Ribosome biogenesis</keyword>
<comment type="subcellular location">
    <subcellularLocation>
        <location evidence="6">Cytoplasm</location>
    </subcellularLocation>
    <subcellularLocation>
        <location evidence="6">Cell membrane</location>
        <topology evidence="6">Peripheral membrane protein</topology>
    </subcellularLocation>
</comment>
<accession>A0A2M7XI06</accession>
<evidence type="ECO:0000256" key="7">
    <source>
        <dbReference type="PROSITE-ProRule" id="PRU01050"/>
    </source>
</evidence>
<dbReference type="Gene3D" id="3.30.300.20">
    <property type="match status" value="1"/>
</dbReference>
<evidence type="ECO:0000256" key="1">
    <source>
        <dbReference type="ARBA" id="ARBA00007921"/>
    </source>
</evidence>
<dbReference type="InterPro" id="IPR005662">
    <property type="entry name" value="GTPase_Era-like"/>
</dbReference>
<comment type="subunit">
    <text evidence="6">Monomer.</text>
</comment>
<dbReference type="InterPro" id="IPR004044">
    <property type="entry name" value="KH_dom_type_2"/>
</dbReference>
<dbReference type="Pfam" id="PF07650">
    <property type="entry name" value="KH_2"/>
    <property type="match status" value="1"/>
</dbReference>
<dbReference type="NCBIfam" id="NF000908">
    <property type="entry name" value="PRK00089.1"/>
    <property type="match status" value="1"/>
</dbReference>
<name>A0A2M7XI06_9BACT</name>
<dbReference type="EMBL" id="PFWS01000013">
    <property type="protein sequence ID" value="PJA47531.1"/>
    <property type="molecule type" value="Genomic_DNA"/>
</dbReference>